<reference evidence="5" key="1">
    <citation type="submission" date="2018-05" db="EMBL/GenBank/DDBJ databases">
        <authorList>
            <person name="Lanie J.A."/>
            <person name="Ng W.-L."/>
            <person name="Kazmierczak K.M."/>
            <person name="Andrzejewski T.M."/>
            <person name="Davidsen T.M."/>
            <person name="Wayne K.J."/>
            <person name="Tettelin H."/>
            <person name="Glass J.I."/>
            <person name="Rusch D."/>
            <person name="Podicherti R."/>
            <person name="Tsui H.-C.T."/>
            <person name="Winkler M.E."/>
        </authorList>
    </citation>
    <scope>NUCLEOTIDE SEQUENCE</scope>
</reference>
<proteinExistence type="inferred from homology"/>
<keyword evidence="4" id="KW-0949">S-adenosyl-L-methionine</keyword>
<dbReference type="Pfam" id="PF01795">
    <property type="entry name" value="Methyltransf_5"/>
    <property type="match status" value="1"/>
</dbReference>
<dbReference type="SUPFAM" id="SSF81799">
    <property type="entry name" value="Putative methyltransferase TM0872, insert domain"/>
    <property type="match status" value="1"/>
</dbReference>
<dbReference type="GO" id="GO:0005737">
    <property type="term" value="C:cytoplasm"/>
    <property type="evidence" value="ECO:0007669"/>
    <property type="project" value="TreeGrafter"/>
</dbReference>
<dbReference type="HAMAP" id="MF_01007">
    <property type="entry name" value="16SrRNA_methyltr_H"/>
    <property type="match status" value="1"/>
</dbReference>
<comment type="similarity">
    <text evidence="1">Belongs to the methyltransferase superfamily. RsmH family.</text>
</comment>
<dbReference type="GO" id="GO:0071424">
    <property type="term" value="F:rRNA (cytosine-N4-)-methyltransferase activity"/>
    <property type="evidence" value="ECO:0007669"/>
    <property type="project" value="TreeGrafter"/>
</dbReference>
<evidence type="ECO:0008006" key="6">
    <source>
        <dbReference type="Google" id="ProtNLM"/>
    </source>
</evidence>
<dbReference type="Gene3D" id="3.40.50.150">
    <property type="entry name" value="Vaccinia Virus protein VP39"/>
    <property type="match status" value="1"/>
</dbReference>
<dbReference type="GO" id="GO:0070475">
    <property type="term" value="P:rRNA base methylation"/>
    <property type="evidence" value="ECO:0007669"/>
    <property type="project" value="TreeGrafter"/>
</dbReference>
<keyword evidence="2" id="KW-0489">Methyltransferase</keyword>
<dbReference type="AlphaFoldDB" id="A0A381R2N9"/>
<dbReference type="NCBIfam" id="TIGR00006">
    <property type="entry name" value="16S rRNA (cytosine(1402)-N(4))-methyltransferase RsmH"/>
    <property type="match status" value="1"/>
</dbReference>
<dbReference type="InterPro" id="IPR023397">
    <property type="entry name" value="SAM-dep_MeTrfase_MraW_recog"/>
</dbReference>
<protein>
    <recommendedName>
        <fullName evidence="6">16S rRNA (Cytosine(1402)-N(4))-methyltransferase</fullName>
    </recommendedName>
</protein>
<dbReference type="SUPFAM" id="SSF53335">
    <property type="entry name" value="S-adenosyl-L-methionine-dependent methyltransferases"/>
    <property type="match status" value="1"/>
</dbReference>
<gene>
    <name evidence="5" type="ORF">METZ01_LOCUS38624</name>
</gene>
<accession>A0A381R2N9</accession>
<organism evidence="5">
    <name type="scientific">marine metagenome</name>
    <dbReference type="NCBI Taxonomy" id="408172"/>
    <lineage>
        <taxon>unclassified sequences</taxon>
        <taxon>metagenomes</taxon>
        <taxon>ecological metagenomes</taxon>
    </lineage>
</organism>
<dbReference type="PIRSF" id="PIRSF004486">
    <property type="entry name" value="MraW"/>
    <property type="match status" value="1"/>
</dbReference>
<dbReference type="InterPro" id="IPR002903">
    <property type="entry name" value="RsmH"/>
</dbReference>
<evidence type="ECO:0000256" key="2">
    <source>
        <dbReference type="ARBA" id="ARBA00022603"/>
    </source>
</evidence>
<name>A0A381R2N9_9ZZZZ</name>
<dbReference type="PANTHER" id="PTHR11265:SF0">
    <property type="entry name" value="12S RRNA N4-METHYLCYTIDINE METHYLTRANSFERASE"/>
    <property type="match status" value="1"/>
</dbReference>
<dbReference type="InterPro" id="IPR029063">
    <property type="entry name" value="SAM-dependent_MTases_sf"/>
</dbReference>
<evidence type="ECO:0000256" key="1">
    <source>
        <dbReference type="ARBA" id="ARBA00010396"/>
    </source>
</evidence>
<dbReference type="Gene3D" id="1.10.150.170">
    <property type="entry name" value="Putative methyltransferase TM0872, insert domain"/>
    <property type="match status" value="1"/>
</dbReference>
<evidence type="ECO:0000256" key="4">
    <source>
        <dbReference type="ARBA" id="ARBA00022691"/>
    </source>
</evidence>
<evidence type="ECO:0000313" key="5">
    <source>
        <dbReference type="EMBL" id="SUZ85770.1"/>
    </source>
</evidence>
<dbReference type="PANTHER" id="PTHR11265">
    <property type="entry name" value="S-ADENOSYL-METHYLTRANSFERASE MRAW"/>
    <property type="match status" value="1"/>
</dbReference>
<evidence type="ECO:0000256" key="3">
    <source>
        <dbReference type="ARBA" id="ARBA00022679"/>
    </source>
</evidence>
<dbReference type="EMBL" id="UINC01001649">
    <property type="protein sequence ID" value="SUZ85770.1"/>
    <property type="molecule type" value="Genomic_DNA"/>
</dbReference>
<keyword evidence="3" id="KW-0808">Transferase</keyword>
<sequence length="285" mass="32209">MVDQVISNLIVNKKGSYVDCTFGLGGHASAILKNLDSEAELIGIDRDPESFEAANEVIKKDKRFSFINDKFGNLEDHFPGESLDGILVDLGISSRQLDNPERGFSFQTQGPLDMRMNQSDVDSAETWLNKSSKEEITRVLWEKGEERNSRKIAEIICRERDVSPINTTQRLIEIIVACKPRKSKRHPATNVFRAIRMEINSEMEELQNVLIAAGCLLKNGGRLAVISFHSLEDRIVKRFLQGKSLDGKKFSFHKVGSKHFKPNKEEIIKNPRSRSAILRISEKVA</sequence>